<accession>A0A6A6JWP6</accession>
<evidence type="ECO:0000313" key="3">
    <source>
        <dbReference type="EMBL" id="KAF2281040.1"/>
    </source>
</evidence>
<keyword evidence="2" id="KW-1133">Transmembrane helix</keyword>
<dbReference type="RefSeq" id="XP_033658577.1">
    <property type="nucleotide sequence ID" value="XM_033797369.1"/>
</dbReference>
<evidence type="ECO:0000256" key="1">
    <source>
        <dbReference type="SAM" id="MobiDB-lite"/>
    </source>
</evidence>
<dbReference type="Proteomes" id="UP000800097">
    <property type="component" value="Unassembled WGS sequence"/>
</dbReference>
<name>A0A6A6JWP6_WESOR</name>
<feature type="transmembrane region" description="Helical" evidence="2">
    <location>
        <begin position="6"/>
        <end position="24"/>
    </location>
</feature>
<gene>
    <name evidence="3" type="ORF">EI97DRAFT_429122</name>
</gene>
<keyword evidence="2" id="KW-0472">Membrane</keyword>
<dbReference type="OrthoDB" id="5373857at2759"/>
<feature type="region of interest" description="Disordered" evidence="1">
    <location>
        <begin position="33"/>
        <end position="121"/>
    </location>
</feature>
<dbReference type="GeneID" id="54550544"/>
<reference evidence="3" key="1">
    <citation type="journal article" date="2020" name="Stud. Mycol.">
        <title>101 Dothideomycetes genomes: a test case for predicting lifestyles and emergence of pathogens.</title>
        <authorList>
            <person name="Haridas S."/>
            <person name="Albert R."/>
            <person name="Binder M."/>
            <person name="Bloem J."/>
            <person name="Labutti K."/>
            <person name="Salamov A."/>
            <person name="Andreopoulos B."/>
            <person name="Baker S."/>
            <person name="Barry K."/>
            <person name="Bills G."/>
            <person name="Bluhm B."/>
            <person name="Cannon C."/>
            <person name="Castanera R."/>
            <person name="Culley D."/>
            <person name="Daum C."/>
            <person name="Ezra D."/>
            <person name="Gonzalez J."/>
            <person name="Henrissat B."/>
            <person name="Kuo A."/>
            <person name="Liang C."/>
            <person name="Lipzen A."/>
            <person name="Lutzoni F."/>
            <person name="Magnuson J."/>
            <person name="Mondo S."/>
            <person name="Nolan M."/>
            <person name="Ohm R."/>
            <person name="Pangilinan J."/>
            <person name="Park H.-J."/>
            <person name="Ramirez L."/>
            <person name="Alfaro M."/>
            <person name="Sun H."/>
            <person name="Tritt A."/>
            <person name="Yoshinaga Y."/>
            <person name="Zwiers L.-H."/>
            <person name="Turgeon B."/>
            <person name="Goodwin S."/>
            <person name="Spatafora J."/>
            <person name="Crous P."/>
            <person name="Grigoriev I."/>
        </authorList>
    </citation>
    <scope>NUCLEOTIDE SEQUENCE</scope>
    <source>
        <strain evidence="3">CBS 379.55</strain>
    </source>
</reference>
<dbReference type="EMBL" id="ML986484">
    <property type="protein sequence ID" value="KAF2281040.1"/>
    <property type="molecule type" value="Genomic_DNA"/>
</dbReference>
<protein>
    <submittedName>
        <fullName evidence="3">Uncharacterized protein</fullName>
    </submittedName>
</protein>
<sequence length="121" mass="13165">MSSRTSIGKVFLAGGVVGLGYYAYMRQYWFPKTSKTEPNPFRTQGVKNIEDRYTAGGGMPNHQPGTATKAGDSSNVETRQQGVSKGPDSAEFAGKINDQKTEEGAFPDKFYQAQYGNPKGK</sequence>
<organism evidence="3 4">
    <name type="scientific">Westerdykella ornata</name>
    <dbReference type="NCBI Taxonomy" id="318751"/>
    <lineage>
        <taxon>Eukaryota</taxon>
        <taxon>Fungi</taxon>
        <taxon>Dikarya</taxon>
        <taxon>Ascomycota</taxon>
        <taxon>Pezizomycotina</taxon>
        <taxon>Dothideomycetes</taxon>
        <taxon>Pleosporomycetidae</taxon>
        <taxon>Pleosporales</taxon>
        <taxon>Sporormiaceae</taxon>
        <taxon>Westerdykella</taxon>
    </lineage>
</organism>
<keyword evidence="4" id="KW-1185">Reference proteome</keyword>
<evidence type="ECO:0000313" key="4">
    <source>
        <dbReference type="Proteomes" id="UP000800097"/>
    </source>
</evidence>
<proteinExistence type="predicted"/>
<evidence type="ECO:0000256" key="2">
    <source>
        <dbReference type="SAM" id="Phobius"/>
    </source>
</evidence>
<feature type="compositionally biased region" description="Polar residues" evidence="1">
    <location>
        <begin position="63"/>
        <end position="83"/>
    </location>
</feature>
<dbReference type="AlphaFoldDB" id="A0A6A6JWP6"/>
<keyword evidence="2" id="KW-0812">Transmembrane</keyword>